<sequence length="236" mass="26239">DELSKNVNAAAKVALRLVSTTGMKHVIRRLCLVSKDPHAHKETAIYTVDSILRHAAVDEELRVKYEKHFQLHLRNLFKRALQMDSTRVSLAEKFFGKILTKWKAKKWFDNELEAIVQVVHNSSPNVPKPATLQPQYLSGRRSSAGSDASGMGDVGTTITTTKTARTRTRTTQTKTTTTKGRRTTTTTTKTTTTTTIIAATTATTLTATSTTTITTTITTTTKQQQQQQQPQQQHQQ</sequence>
<protein>
    <recommendedName>
        <fullName evidence="4">CID domain-containing protein</fullName>
    </recommendedName>
</protein>
<feature type="compositionally biased region" description="Low complexity" evidence="1">
    <location>
        <begin position="138"/>
        <end position="188"/>
    </location>
</feature>
<name>A0A813L401_POLGL</name>
<feature type="non-terminal residue" evidence="2">
    <location>
        <position position="236"/>
    </location>
</feature>
<gene>
    <name evidence="2" type="ORF">PGLA2088_LOCUS41681</name>
</gene>
<feature type="region of interest" description="Disordered" evidence="1">
    <location>
        <begin position="126"/>
        <end position="188"/>
    </location>
</feature>
<accession>A0A813L401</accession>
<organism evidence="2 3">
    <name type="scientific">Polarella glacialis</name>
    <name type="common">Dinoflagellate</name>
    <dbReference type="NCBI Taxonomy" id="89957"/>
    <lineage>
        <taxon>Eukaryota</taxon>
        <taxon>Sar</taxon>
        <taxon>Alveolata</taxon>
        <taxon>Dinophyceae</taxon>
        <taxon>Suessiales</taxon>
        <taxon>Suessiaceae</taxon>
        <taxon>Polarella</taxon>
    </lineage>
</organism>
<comment type="caution">
    <text evidence="2">The sequence shown here is derived from an EMBL/GenBank/DDBJ whole genome shotgun (WGS) entry which is preliminary data.</text>
</comment>
<dbReference type="AlphaFoldDB" id="A0A813L401"/>
<dbReference type="Proteomes" id="UP000626109">
    <property type="component" value="Unassembled WGS sequence"/>
</dbReference>
<evidence type="ECO:0000256" key="1">
    <source>
        <dbReference type="SAM" id="MobiDB-lite"/>
    </source>
</evidence>
<proteinExistence type="predicted"/>
<evidence type="ECO:0008006" key="4">
    <source>
        <dbReference type="Google" id="ProtNLM"/>
    </source>
</evidence>
<dbReference type="EMBL" id="CAJNNW010033945">
    <property type="protein sequence ID" value="CAE8721028.1"/>
    <property type="molecule type" value="Genomic_DNA"/>
</dbReference>
<evidence type="ECO:0000313" key="3">
    <source>
        <dbReference type="Proteomes" id="UP000626109"/>
    </source>
</evidence>
<reference evidence="2" key="1">
    <citation type="submission" date="2021-02" db="EMBL/GenBank/DDBJ databases">
        <authorList>
            <person name="Dougan E. K."/>
            <person name="Rhodes N."/>
            <person name="Thang M."/>
            <person name="Chan C."/>
        </authorList>
    </citation>
    <scope>NUCLEOTIDE SEQUENCE</scope>
</reference>
<evidence type="ECO:0000313" key="2">
    <source>
        <dbReference type="EMBL" id="CAE8721028.1"/>
    </source>
</evidence>